<evidence type="ECO:0000256" key="5">
    <source>
        <dbReference type="ARBA" id="ARBA00023136"/>
    </source>
</evidence>
<accession>A0A6J2V7P2</accession>
<feature type="transmembrane region" description="Helical" evidence="7">
    <location>
        <begin position="52"/>
        <end position="72"/>
    </location>
</feature>
<evidence type="ECO:0000313" key="9">
    <source>
        <dbReference type="Proteomes" id="UP000504632"/>
    </source>
</evidence>
<name>A0A6J2V7P2_CHACN</name>
<dbReference type="CTD" id="6007"/>
<dbReference type="GO" id="GO:0005886">
    <property type="term" value="C:plasma membrane"/>
    <property type="evidence" value="ECO:0007669"/>
    <property type="project" value="InterPro"/>
</dbReference>
<feature type="transmembrane region" description="Helical" evidence="7">
    <location>
        <begin position="249"/>
        <end position="271"/>
    </location>
</feature>
<dbReference type="GeneID" id="115810048"/>
<organism evidence="9 10">
    <name type="scientific">Chanos chanos</name>
    <name type="common">Milkfish</name>
    <name type="synonym">Mugil chanos</name>
    <dbReference type="NCBI Taxonomy" id="29144"/>
    <lineage>
        <taxon>Eukaryota</taxon>
        <taxon>Metazoa</taxon>
        <taxon>Chordata</taxon>
        <taxon>Craniata</taxon>
        <taxon>Vertebrata</taxon>
        <taxon>Euteleostomi</taxon>
        <taxon>Actinopterygii</taxon>
        <taxon>Neopterygii</taxon>
        <taxon>Teleostei</taxon>
        <taxon>Ostariophysi</taxon>
        <taxon>Gonorynchiformes</taxon>
        <taxon>Chanidae</taxon>
        <taxon>Chanos</taxon>
    </lineage>
</organism>
<sequence>MAPRSAPSLRPLLPVLAFLLQTVFIGLFAFFIEIRWTEETSQVNTYAVFQDVHVVVFLGFGFLTTFLVRYGFSGSGFSLLVAAMAVQWATLLNGFLLSTWNSRKKIAVDLDSLVDAELCAASSLIAMGAVLGKVNPVQYMLMALLEVTSFVVSQWLLQTLIRIQVMNTIMYLHIFGAFFGIMTSWVLYRKGTEQQHEKEKSDHKTGLFSMLGTLFLWMFWPSCNLVLLSSKWWTLKNARRREIESNLSAVYGTYLALAASSITAFGMSVLTSPRGKINLVHMQSSILAGGVAFGGAMTAVHVPWIAMTLGSLAAVLSAVGFRYLKPHMQLAFECHDTCGVLNAHGMPGILGWFACLLLQLIDTEDNIIAIRLACYHISILFIMLAMSLVLGAITGFILKWNFWRAPQNRKCFDDQAFWEFPHLATRK</sequence>
<feature type="transmembrane region" description="Helical" evidence="7">
    <location>
        <begin position="208"/>
        <end position="228"/>
    </location>
</feature>
<dbReference type="GO" id="GO:0008519">
    <property type="term" value="F:ammonium channel activity"/>
    <property type="evidence" value="ECO:0007669"/>
    <property type="project" value="InterPro"/>
</dbReference>
<feature type="transmembrane region" description="Helical" evidence="7">
    <location>
        <begin position="78"/>
        <end position="100"/>
    </location>
</feature>
<protein>
    <submittedName>
        <fullName evidence="10">Rh blood group, D antigen</fullName>
    </submittedName>
</protein>
<evidence type="ECO:0000256" key="4">
    <source>
        <dbReference type="ARBA" id="ARBA00022989"/>
    </source>
</evidence>
<evidence type="ECO:0000313" key="10">
    <source>
        <dbReference type="RefSeq" id="XP_030627812.1"/>
    </source>
</evidence>
<dbReference type="Gene3D" id="1.10.3430.10">
    <property type="entry name" value="Ammonium transporter AmtB like domains"/>
    <property type="match status" value="1"/>
</dbReference>
<feature type="transmembrane region" description="Helical" evidence="7">
    <location>
        <begin position="277"/>
        <end position="297"/>
    </location>
</feature>
<dbReference type="PANTHER" id="PTHR11730:SF120">
    <property type="entry name" value="RH BLOOD GROUP, D ANTIGEN"/>
    <property type="match status" value="1"/>
</dbReference>
<dbReference type="GO" id="GO:0097272">
    <property type="term" value="P:ammonium homeostasis"/>
    <property type="evidence" value="ECO:0007669"/>
    <property type="project" value="TreeGrafter"/>
</dbReference>
<dbReference type="InterPro" id="IPR024041">
    <property type="entry name" value="NH4_transpt_AmtB-like_dom"/>
</dbReference>
<dbReference type="Pfam" id="PF00909">
    <property type="entry name" value="Ammonium_transp"/>
    <property type="match status" value="1"/>
</dbReference>
<evidence type="ECO:0000256" key="6">
    <source>
        <dbReference type="ARBA" id="ARBA00025220"/>
    </source>
</evidence>
<dbReference type="InParanoid" id="A0A6J2V7P2"/>
<keyword evidence="5 7" id="KW-0472">Membrane</keyword>
<reference evidence="10" key="1">
    <citation type="submission" date="2025-08" db="UniProtKB">
        <authorList>
            <consortium name="RefSeq"/>
        </authorList>
    </citation>
    <scope>IDENTIFICATION</scope>
</reference>
<comment type="similarity">
    <text evidence="2">Belongs to the ammonium transporter (TC 2.A.49) family. Rh subfamily.</text>
</comment>
<evidence type="ECO:0000256" key="7">
    <source>
        <dbReference type="SAM" id="Phobius"/>
    </source>
</evidence>
<gene>
    <name evidence="10" type="primary">rhd</name>
</gene>
<feature type="transmembrane region" description="Helical" evidence="7">
    <location>
        <begin position="169"/>
        <end position="188"/>
    </location>
</feature>
<dbReference type="InterPro" id="IPR029020">
    <property type="entry name" value="Ammonium/urea_transptr"/>
</dbReference>
<proteinExistence type="inferred from homology"/>
<dbReference type="PANTHER" id="PTHR11730">
    <property type="entry name" value="AMMONIUM TRANSPORTER"/>
    <property type="match status" value="1"/>
</dbReference>
<dbReference type="Proteomes" id="UP000504632">
    <property type="component" value="Chromosome 4"/>
</dbReference>
<dbReference type="OrthoDB" id="8884035at2759"/>
<comment type="function">
    <text evidence="6">Functions as an ammonia transporter. May play a role in the elimination of ammonia in the gill.</text>
</comment>
<keyword evidence="9" id="KW-1185">Reference proteome</keyword>
<feature type="transmembrane region" description="Helical" evidence="7">
    <location>
        <begin position="344"/>
        <end position="361"/>
    </location>
</feature>
<feature type="transmembrane region" description="Helical" evidence="7">
    <location>
        <begin position="373"/>
        <end position="398"/>
    </location>
</feature>
<dbReference type="FunCoup" id="A0A6J2V7P2">
    <property type="interactions" value="9"/>
</dbReference>
<comment type="subcellular location">
    <subcellularLocation>
        <location evidence="1">Membrane</location>
        <topology evidence="1">Multi-pass membrane protein</topology>
    </subcellularLocation>
</comment>
<feature type="transmembrane region" description="Helical" evidence="7">
    <location>
        <begin position="12"/>
        <end position="32"/>
    </location>
</feature>
<dbReference type="PRINTS" id="PR00342">
    <property type="entry name" value="RHESUSRHD"/>
</dbReference>
<dbReference type="AlphaFoldDB" id="A0A6J2V7P2"/>
<keyword evidence="4 7" id="KW-1133">Transmembrane helix</keyword>
<evidence type="ECO:0000256" key="1">
    <source>
        <dbReference type="ARBA" id="ARBA00004141"/>
    </source>
</evidence>
<evidence type="ECO:0000259" key="8">
    <source>
        <dbReference type="Pfam" id="PF00909"/>
    </source>
</evidence>
<evidence type="ECO:0000256" key="2">
    <source>
        <dbReference type="ARBA" id="ARBA00011036"/>
    </source>
</evidence>
<dbReference type="SUPFAM" id="SSF111352">
    <property type="entry name" value="Ammonium transporter"/>
    <property type="match status" value="1"/>
</dbReference>
<feature type="domain" description="Ammonium transporter AmtB-like" evidence="8">
    <location>
        <begin position="29"/>
        <end position="398"/>
    </location>
</feature>
<dbReference type="InterPro" id="IPR002229">
    <property type="entry name" value="RhesusRHD"/>
</dbReference>
<evidence type="ECO:0000256" key="3">
    <source>
        <dbReference type="ARBA" id="ARBA00022692"/>
    </source>
</evidence>
<dbReference type="RefSeq" id="XP_030627812.1">
    <property type="nucleotide sequence ID" value="XM_030771952.1"/>
</dbReference>
<keyword evidence="3 7" id="KW-0812">Transmembrane</keyword>